<name>A0A937RJN1_9ACTN</name>
<dbReference type="AlphaFoldDB" id="A0A937RJN1"/>
<dbReference type="EMBL" id="JAEACQ010000273">
    <property type="protein sequence ID" value="MBL7631482.1"/>
    <property type="molecule type" value="Genomic_DNA"/>
</dbReference>
<evidence type="ECO:0000313" key="1">
    <source>
        <dbReference type="EMBL" id="MBL7631482.1"/>
    </source>
</evidence>
<organism evidence="1 2">
    <name type="scientific">Frankia nepalensis</name>
    <dbReference type="NCBI Taxonomy" id="1836974"/>
    <lineage>
        <taxon>Bacteria</taxon>
        <taxon>Bacillati</taxon>
        <taxon>Actinomycetota</taxon>
        <taxon>Actinomycetes</taxon>
        <taxon>Frankiales</taxon>
        <taxon>Frankiaceae</taxon>
        <taxon>Frankia</taxon>
    </lineage>
</organism>
<evidence type="ECO:0008006" key="3">
    <source>
        <dbReference type="Google" id="ProtNLM"/>
    </source>
</evidence>
<sequence length="85" mass="9119">MGATSWGYGRLCALVYQVDKPIGTSFFALRRYDVDGFTALLQDTGFTVTAVHADYTRGKPPAADSQVWTFEATPSDGSPGHDSGN</sequence>
<proteinExistence type="predicted"/>
<protein>
    <recommendedName>
        <fullName evidence="3">Methyltransferase</fullName>
    </recommendedName>
</protein>
<comment type="caution">
    <text evidence="1">The sequence shown here is derived from an EMBL/GenBank/DDBJ whole genome shotgun (WGS) entry which is preliminary data.</text>
</comment>
<accession>A0A937RJN1</accession>
<dbReference type="Proteomes" id="UP000604475">
    <property type="component" value="Unassembled WGS sequence"/>
</dbReference>
<keyword evidence="2" id="KW-1185">Reference proteome</keyword>
<evidence type="ECO:0000313" key="2">
    <source>
        <dbReference type="Proteomes" id="UP000604475"/>
    </source>
</evidence>
<dbReference type="RefSeq" id="WP_203002831.1">
    <property type="nucleotide sequence ID" value="NZ_JADWYU010000198.1"/>
</dbReference>
<gene>
    <name evidence="1" type="ORF">I7412_30860</name>
</gene>
<reference evidence="1" key="1">
    <citation type="submission" date="2020-12" db="EMBL/GenBank/DDBJ databases">
        <title>Genomic characterization of non-nitrogen-fixing Frankia strains.</title>
        <authorList>
            <person name="Carlos-Shanley C."/>
            <person name="Guerra T."/>
            <person name="Hahn D."/>
        </authorList>
    </citation>
    <scope>NUCLEOTIDE SEQUENCE</scope>
    <source>
        <strain evidence="1">CN6</strain>
    </source>
</reference>